<keyword evidence="2" id="KW-1185">Reference proteome</keyword>
<dbReference type="EMBL" id="CP090031">
    <property type="protein sequence ID" value="UPK91007.1"/>
    <property type="molecule type" value="Genomic_DNA"/>
</dbReference>
<name>A0ACD3YPS4_FUSSC</name>
<evidence type="ECO:0000313" key="1">
    <source>
        <dbReference type="EMBL" id="UPK91007.1"/>
    </source>
</evidence>
<evidence type="ECO:0000313" key="2">
    <source>
        <dbReference type="Proteomes" id="UP000830768"/>
    </source>
</evidence>
<sequence>MQLTWDLGMDHVRSWVLSGDYELDDSFDRPFAWSSTIVTGLSEAAIVPQPDDASARSDVGADTETSLASELTPASSAQASSPSLFKLAPALKEQQFLSVADHVDDPLIPKQKDIRRIFNNGRQTWQHFLSQALALPRGFFPPGLDPSIMLQDMPPLPNTVPSKGVLAGAPTWLVPEPEPCQPPPAQPSARDRPPHLHLHLDLNKVTGTTKYFRLSYPEPIDCLISSDPSASHYGNPSGSADASNAPQGLAILTMCWSYIFSTRLLQLQERRAHFTDSCLRPIPINAVGDLAQSEILVQLPGEASLRLVHWLSAILAPKPGWAPDDEGGACSPWDARCTGDVRFVIATEEQVTIDPDAEPPSPSEATELLIEFCNLFGIGHEPCRSRDPSPLSPIKAAFLATLAIPFYRMAKLQPHLPRPSLKLRKTTGLDEGQKTDIRRYAGEAHYYMTLSMHPYALGPVLWSIFWQPDIQCNLVSPWLAAISSVIRPAFNYCDFEMLVKIFALRRPRVALWWHGLFLLGNPKILDFIHNYLTTLDEGCFYDTLSRPDIVTAAWTGAPQSYQDDLSSTAYHHLNDAVPRAALLQHRHTLTLRDPWPLFYGWRPFGSVPKDTIEPDLYPWLEHGHNREYNHWTWWSKDDASVEPSVHAGYRKETGRFDPTVPDNLELLPAHDSSAPLPPATVLPIAFEPSRRATLQMINHSLGNIVGERSVSTAVIPDLKQSHPWLKDWTPV</sequence>
<protein>
    <submittedName>
        <fullName evidence="1">Uncharacterized protein</fullName>
    </submittedName>
</protein>
<dbReference type="Proteomes" id="UP000830768">
    <property type="component" value="Chromosome 2"/>
</dbReference>
<accession>A0ACD3YPS4</accession>
<gene>
    <name evidence="1" type="ORF">LCI18_001942</name>
</gene>
<reference evidence="1" key="1">
    <citation type="submission" date="2021-11" db="EMBL/GenBank/DDBJ databases">
        <title>Fusarium solani-melongenae Genome sequencing and assembly.</title>
        <authorList>
            <person name="Xie S."/>
            <person name="Huang L."/>
            <person name="Zhang X."/>
        </authorList>
    </citation>
    <scope>NUCLEOTIDE SEQUENCE</scope>
    <source>
        <strain evidence="1">CRI 24-3</strain>
    </source>
</reference>
<organism evidence="1 2">
    <name type="scientific">Fusarium solani subsp. cucurbitae</name>
    <name type="common">Neocosmosporum cucurbitae</name>
    <dbReference type="NCBI Taxonomy" id="2747967"/>
    <lineage>
        <taxon>Eukaryota</taxon>
        <taxon>Fungi</taxon>
        <taxon>Dikarya</taxon>
        <taxon>Ascomycota</taxon>
        <taxon>Pezizomycotina</taxon>
        <taxon>Sordariomycetes</taxon>
        <taxon>Hypocreomycetidae</taxon>
        <taxon>Hypocreales</taxon>
        <taxon>Nectriaceae</taxon>
        <taxon>Fusarium</taxon>
        <taxon>Fusarium solani species complex</taxon>
    </lineage>
</organism>
<proteinExistence type="predicted"/>